<dbReference type="STRING" id="239498.AXK60_07660"/>
<reference evidence="5" key="2">
    <citation type="submission" date="2016-02" db="EMBL/GenBank/DDBJ databases">
        <authorList>
            <person name="Wen L."/>
            <person name="He K."/>
            <person name="Yang H."/>
        </authorList>
    </citation>
    <scope>NUCLEOTIDE SEQUENCE [LARGE SCALE GENOMIC DNA]</scope>
    <source>
        <strain evidence="5">JCM 15929</strain>
    </source>
</reference>
<evidence type="ECO:0000256" key="1">
    <source>
        <dbReference type="ARBA" id="ARBA00008775"/>
    </source>
</evidence>
<feature type="domain" description="TerD" evidence="2">
    <location>
        <begin position="6"/>
        <end position="189"/>
    </location>
</feature>
<evidence type="ECO:0000313" key="5">
    <source>
        <dbReference type="Proteomes" id="UP000070258"/>
    </source>
</evidence>
<dbReference type="InterPro" id="IPR051324">
    <property type="entry name" value="Stress/Tellurium_Resist"/>
</dbReference>
<dbReference type="EMBL" id="LSRE01000008">
    <property type="protein sequence ID" value="KXP00066.1"/>
    <property type="molecule type" value="Genomic_DNA"/>
</dbReference>
<dbReference type="InterPro" id="IPR003325">
    <property type="entry name" value="TerD"/>
</dbReference>
<dbReference type="Proteomes" id="UP000070258">
    <property type="component" value="Unassembled WGS sequence"/>
</dbReference>
<dbReference type="Proteomes" id="UP000070409">
    <property type="component" value="Unassembled WGS sequence"/>
</dbReference>
<accession>A0A138AIL8</accession>
<protein>
    <recommendedName>
        <fullName evidence="2">TerD domain-containing protein</fullName>
    </recommendedName>
</protein>
<keyword evidence="6" id="KW-1185">Reference proteome</keyword>
<dbReference type="OrthoDB" id="56224at2"/>
<evidence type="ECO:0000313" key="6">
    <source>
        <dbReference type="Proteomes" id="UP000070409"/>
    </source>
</evidence>
<dbReference type="EMBL" id="LSRF01000033">
    <property type="protein sequence ID" value="KXP10326.1"/>
    <property type="molecule type" value="Genomic_DNA"/>
</dbReference>
<name>A0A138AIL8_9ACTN</name>
<reference evidence="3 6" key="3">
    <citation type="submission" date="2016-02" db="EMBL/GenBank/DDBJ databases">
        <authorList>
            <person name="Teng J.L."/>
            <person name="Tang Y."/>
            <person name="Huang Y."/>
            <person name="Guo F."/>
            <person name="Wei W."/>
            <person name="Chen J.H."/>
            <person name="Wong S.Y."/>
            <person name="Lau S.K."/>
            <person name="Woo P.C."/>
        </authorList>
    </citation>
    <scope>NUCLEOTIDE SEQUENCE [LARGE SCALE GENOMIC DNA]</scope>
    <source>
        <strain evidence="3 6">JCM 13375</strain>
    </source>
</reference>
<reference evidence="4" key="1">
    <citation type="submission" date="2016-02" db="EMBL/GenBank/DDBJ databases">
        <authorList>
            <person name="Teng J.L."/>
            <person name="Yang Y."/>
            <person name="Huang Y."/>
            <person name="Guo F."/>
            <person name="Wei W."/>
            <person name="Chen J.H."/>
            <person name="Wong S.Y."/>
            <person name="Lau S.K."/>
            <person name="Woo P.C."/>
        </authorList>
    </citation>
    <scope>NUCLEOTIDE SEQUENCE</scope>
    <source>
        <strain evidence="4">JCM 15929</strain>
    </source>
</reference>
<sequence>MSESHVLVKGANIKVGEVFGDPSAHVTVTIATRVGADVERIPTDVSVLILGGDGKVRSNDDLIFYNQPLGADAAVRLTSSVGSGEVTADEATIEVDLARLPESVDRVLIAASIDGSAGTERTFGEAESLCMTAESTDESSDSVVVSELTGLAGERAVIFGEIYRRESEWKIRAVGQGYSAGLRALVGEYGVDVDDPPADRDDDVAGGAADVIEEQEFVGDVPVVPGTKVALSRRRKAVAKLPVDWKERACPGLPVEVAAGPWRRARLFPAVGIRSSAEQEGRTTSVLLSVMSTVPEFGRRIASLMGAPRGRTETFTEVVFPLGGQEHRPDGLIRVSRGSKEWVALVEVKTAKGALNADQIDRYVQIARAKGFDAVVTITCDVPPCPGELPIQLKARPPKSVSVTHLSWEEIVTEGSLALAASGGDRLHDRIMEQFLLYASEQQAGMWQFGDMGRHWVKVRNGVADGTLSASDPATAEVCARFDQLTRHLALQLTALTGQTASSQIPSSRADAVSRAKQLADSGELFGTLRVDGATAPIVLNANLSRLKVGCSQAVQAPRAGRTTTKINWLLRQLDAAPPKLRVTAHHFGSRTETTSALMESARDDPAMLVPPSGRDIREFTITAEASMGSKRAASENGFVSSMVDLVNGFHRDVTEVLRAPRPDR</sequence>
<evidence type="ECO:0000313" key="3">
    <source>
        <dbReference type="EMBL" id="KXP00066.1"/>
    </source>
</evidence>
<evidence type="ECO:0000259" key="2">
    <source>
        <dbReference type="Pfam" id="PF02342"/>
    </source>
</evidence>
<comment type="caution">
    <text evidence="4">The sequence shown here is derived from an EMBL/GenBank/DDBJ whole genome shotgun (WGS) entry which is preliminary data.</text>
</comment>
<dbReference type="Gene3D" id="2.60.60.30">
    <property type="entry name" value="sav2460 like domains"/>
    <property type="match status" value="1"/>
</dbReference>
<dbReference type="AlphaFoldDB" id="A0A138AIL8"/>
<gene>
    <name evidence="4" type="ORF">AXK60_07660</name>
    <name evidence="3" type="ORF">AXK61_15835</name>
</gene>
<evidence type="ECO:0000313" key="4">
    <source>
        <dbReference type="EMBL" id="KXP10326.1"/>
    </source>
</evidence>
<organism evidence="4 5">
    <name type="scientific">Tsukamurella pseudospumae</name>
    <dbReference type="NCBI Taxonomy" id="239498"/>
    <lineage>
        <taxon>Bacteria</taxon>
        <taxon>Bacillati</taxon>
        <taxon>Actinomycetota</taxon>
        <taxon>Actinomycetes</taxon>
        <taxon>Mycobacteriales</taxon>
        <taxon>Tsukamurellaceae</taxon>
        <taxon>Tsukamurella</taxon>
    </lineage>
</organism>
<dbReference type="PANTHER" id="PTHR32097:SF4">
    <property type="entry name" value="GENERAL STRESS PROTEIN 16U"/>
    <property type="match status" value="1"/>
</dbReference>
<dbReference type="Pfam" id="PF02342">
    <property type="entry name" value="TerD"/>
    <property type="match status" value="1"/>
</dbReference>
<dbReference type="CDD" id="cd06974">
    <property type="entry name" value="TerD_like"/>
    <property type="match status" value="1"/>
</dbReference>
<proteinExistence type="inferred from homology"/>
<dbReference type="PANTHER" id="PTHR32097">
    <property type="entry name" value="CAMP-BINDING PROTEIN 1-RELATED"/>
    <property type="match status" value="1"/>
</dbReference>
<dbReference type="RefSeq" id="WP_068571360.1">
    <property type="nucleotide sequence ID" value="NZ_LSRE01000008.1"/>
</dbReference>
<comment type="similarity">
    <text evidence="1">Belongs to the CAPAB/TerDEXZ family.</text>
</comment>